<proteinExistence type="predicted"/>
<protein>
    <recommendedName>
        <fullName evidence="3">Rubrerythrin</fullName>
    </recommendedName>
</protein>
<dbReference type="EMBL" id="CP035281">
    <property type="protein sequence ID" value="QAT42582.1"/>
    <property type="molecule type" value="Genomic_DNA"/>
</dbReference>
<dbReference type="OrthoDB" id="573482at2"/>
<accession>A0A410PUF9</accession>
<dbReference type="SUPFAM" id="SSF47240">
    <property type="entry name" value="Ferritin-like"/>
    <property type="match status" value="1"/>
</dbReference>
<organism evidence="1 2">
    <name type="scientific">Aminipila luticellarii</name>
    <dbReference type="NCBI Taxonomy" id="2507160"/>
    <lineage>
        <taxon>Bacteria</taxon>
        <taxon>Bacillati</taxon>
        <taxon>Bacillota</taxon>
        <taxon>Clostridia</taxon>
        <taxon>Peptostreptococcales</taxon>
        <taxon>Anaerovoracaceae</taxon>
        <taxon>Aminipila</taxon>
    </lineage>
</organism>
<sequence length="132" mass="15007">MTLPETVKMYIDEGVSDSQYYKQLADMAPDQVSQQLLNEMSDSEMQHAKEFGAIYQGMTGEAYTPRVSSSLQRRPYREALRDKALSEGYRYRRYMSNYNRGLGDALLLGSLFGAAVDKNLNSIALLYLLSRL</sequence>
<keyword evidence="2" id="KW-1185">Reference proteome</keyword>
<dbReference type="KEGG" id="amij:EQM06_04735"/>
<evidence type="ECO:0000313" key="1">
    <source>
        <dbReference type="EMBL" id="QAT42582.1"/>
    </source>
</evidence>
<gene>
    <name evidence="1" type="ORF">EQM06_04735</name>
</gene>
<evidence type="ECO:0000313" key="2">
    <source>
        <dbReference type="Proteomes" id="UP000287601"/>
    </source>
</evidence>
<name>A0A410PUF9_9FIRM</name>
<dbReference type="RefSeq" id="WP_128745232.1">
    <property type="nucleotide sequence ID" value="NZ_CP035281.1"/>
</dbReference>
<evidence type="ECO:0008006" key="3">
    <source>
        <dbReference type="Google" id="ProtNLM"/>
    </source>
</evidence>
<dbReference type="InterPro" id="IPR009078">
    <property type="entry name" value="Ferritin-like_SF"/>
</dbReference>
<dbReference type="Proteomes" id="UP000287601">
    <property type="component" value="Chromosome"/>
</dbReference>
<dbReference type="AlphaFoldDB" id="A0A410PUF9"/>
<reference evidence="1 2" key="1">
    <citation type="submission" date="2019-01" db="EMBL/GenBank/DDBJ databases">
        <title>Draft genomes of a novel of Aminipila strains.</title>
        <authorList>
            <person name="Ma S."/>
        </authorList>
    </citation>
    <scope>NUCLEOTIDE SEQUENCE [LARGE SCALE GENOMIC DNA]</scope>
    <source>
        <strain evidence="2">JN-39</strain>
    </source>
</reference>